<dbReference type="SFLD" id="SFLDS00029">
    <property type="entry name" value="Radical_SAM"/>
    <property type="match status" value="1"/>
</dbReference>
<dbReference type="STRING" id="351160.RCIX728"/>
<sequence length="330" mass="35990">MDSSVRKKAELIEAGGTTVDDSFLPYQSRSTAGPGAGLESVFVNIDGHRVRLGVRQASKFSATLKDGMVTIYAGGEEFAHGRLEHAISHCPEQVYVTVSERCAFDCKFCPVPKLQGKIKSDEEVLELVRQGLKSPDLRAITITSGVWTTPEEEAGRIARIVRLIKKELAGRDIPIGVSIYATDNSSELLKEAGAVEVKYNIETVDRELFEKVCPGLSFDYIVQALEHAVEVFGRNHVASNILIGMGESDETVIEGMEMLASKGVIPILRKTNPHPLRAGDIKVEPVSADRLLKLAGEQRRILEKHGLDPTRALTGCVPCTGCDITPRIDL</sequence>
<feature type="domain" description="Radical SAM core" evidence="5">
    <location>
        <begin position="88"/>
        <end position="304"/>
    </location>
</feature>
<dbReference type="Proteomes" id="UP000000663">
    <property type="component" value="Chromosome"/>
</dbReference>
<keyword evidence="3" id="KW-0408">Iron</keyword>
<evidence type="ECO:0000259" key="5">
    <source>
        <dbReference type="PROSITE" id="PS51918"/>
    </source>
</evidence>
<dbReference type="OrthoDB" id="15118at2157"/>
<dbReference type="PROSITE" id="PS51918">
    <property type="entry name" value="RADICAL_SAM"/>
    <property type="match status" value="1"/>
</dbReference>
<protein>
    <recommendedName>
        <fullName evidence="5">Radical SAM core domain-containing protein</fullName>
    </recommendedName>
</protein>
<evidence type="ECO:0000256" key="2">
    <source>
        <dbReference type="ARBA" id="ARBA00022723"/>
    </source>
</evidence>
<evidence type="ECO:0000256" key="4">
    <source>
        <dbReference type="ARBA" id="ARBA00023014"/>
    </source>
</evidence>
<dbReference type="GeneID" id="5142945"/>
<keyword evidence="4" id="KW-0411">Iron-sulfur</keyword>
<dbReference type="PANTHER" id="PTHR43726">
    <property type="entry name" value="3-METHYLORNITHINE SYNTHASE"/>
    <property type="match status" value="1"/>
</dbReference>
<dbReference type="Gene3D" id="3.20.20.70">
    <property type="entry name" value="Aldolase class I"/>
    <property type="match status" value="1"/>
</dbReference>
<name>Q0W681_METAR</name>
<dbReference type="Pfam" id="PF04055">
    <property type="entry name" value="Radical_SAM"/>
    <property type="match status" value="1"/>
</dbReference>
<proteinExistence type="predicted"/>
<dbReference type="SMART" id="SM00729">
    <property type="entry name" value="Elp3"/>
    <property type="match status" value="1"/>
</dbReference>
<dbReference type="PANTHER" id="PTHR43726:SF1">
    <property type="entry name" value="BIOTIN SYNTHASE"/>
    <property type="match status" value="1"/>
</dbReference>
<gene>
    <name evidence="6" type="ORF">RCIX728</name>
</gene>
<keyword evidence="1" id="KW-0949">S-adenosyl-L-methionine</keyword>
<dbReference type="eggNOG" id="arCOG00662">
    <property type="taxonomic scope" value="Archaea"/>
</dbReference>
<dbReference type="GO" id="GO:0016740">
    <property type="term" value="F:transferase activity"/>
    <property type="evidence" value="ECO:0007669"/>
    <property type="project" value="TreeGrafter"/>
</dbReference>
<dbReference type="InterPro" id="IPR034422">
    <property type="entry name" value="HydE/PylB-like"/>
</dbReference>
<dbReference type="SUPFAM" id="SSF102114">
    <property type="entry name" value="Radical SAM enzymes"/>
    <property type="match status" value="1"/>
</dbReference>
<dbReference type="EMBL" id="AM114193">
    <property type="protein sequence ID" value="CAJ36112.1"/>
    <property type="molecule type" value="Genomic_DNA"/>
</dbReference>
<evidence type="ECO:0000313" key="7">
    <source>
        <dbReference type="Proteomes" id="UP000000663"/>
    </source>
</evidence>
<dbReference type="CDD" id="cd01335">
    <property type="entry name" value="Radical_SAM"/>
    <property type="match status" value="1"/>
</dbReference>
<dbReference type="RefSeq" id="WP_012036397.1">
    <property type="nucleotide sequence ID" value="NC_009464.1"/>
</dbReference>
<keyword evidence="7" id="KW-1185">Reference proteome</keyword>
<dbReference type="GO" id="GO:0051536">
    <property type="term" value="F:iron-sulfur cluster binding"/>
    <property type="evidence" value="ECO:0007669"/>
    <property type="project" value="UniProtKB-KW"/>
</dbReference>
<dbReference type="InterPro" id="IPR013785">
    <property type="entry name" value="Aldolase_TIM"/>
</dbReference>
<evidence type="ECO:0000256" key="1">
    <source>
        <dbReference type="ARBA" id="ARBA00022691"/>
    </source>
</evidence>
<keyword evidence="2" id="KW-0479">Metal-binding</keyword>
<dbReference type="GO" id="GO:0046872">
    <property type="term" value="F:metal ion binding"/>
    <property type="evidence" value="ECO:0007669"/>
    <property type="project" value="UniProtKB-KW"/>
</dbReference>
<reference evidence="6 7" key="1">
    <citation type="journal article" date="2006" name="Science">
        <title>Genome of rice cluster I archaea -- the key methane producers in the rice rhizosphere.</title>
        <authorList>
            <person name="Erkel C."/>
            <person name="Kube M."/>
            <person name="Reinhardt R."/>
            <person name="Liesack W."/>
        </authorList>
    </citation>
    <scope>NUCLEOTIDE SEQUENCE [LARGE SCALE GENOMIC DNA]</scope>
    <source>
        <strain evidence="7">DSM 22066 / NBRC 105507 / MRE50</strain>
    </source>
</reference>
<dbReference type="InterPro" id="IPR006638">
    <property type="entry name" value="Elp3/MiaA/NifB-like_rSAM"/>
</dbReference>
<dbReference type="InterPro" id="IPR058240">
    <property type="entry name" value="rSAM_sf"/>
</dbReference>
<evidence type="ECO:0000313" key="6">
    <source>
        <dbReference type="EMBL" id="CAJ36112.1"/>
    </source>
</evidence>
<evidence type="ECO:0000256" key="3">
    <source>
        <dbReference type="ARBA" id="ARBA00023004"/>
    </source>
</evidence>
<accession>Q0W681</accession>
<dbReference type="KEGG" id="rci:RCIX728"/>
<organism evidence="6 7">
    <name type="scientific">Methanocella arvoryzae (strain DSM 22066 / NBRC 105507 / MRE50)</name>
    <dbReference type="NCBI Taxonomy" id="351160"/>
    <lineage>
        <taxon>Archaea</taxon>
        <taxon>Methanobacteriati</taxon>
        <taxon>Methanobacteriota</taxon>
        <taxon>Stenosarchaea group</taxon>
        <taxon>Methanomicrobia</taxon>
        <taxon>Methanocellales</taxon>
        <taxon>Methanocellaceae</taxon>
        <taxon>Methanocella</taxon>
    </lineage>
</organism>
<dbReference type="AlphaFoldDB" id="Q0W681"/>
<dbReference type="InterPro" id="IPR007197">
    <property type="entry name" value="rSAM"/>
</dbReference>